<feature type="compositionally biased region" description="Basic and acidic residues" evidence="7">
    <location>
        <begin position="16"/>
        <end position="26"/>
    </location>
</feature>
<feature type="region of interest" description="Disordered" evidence="7">
    <location>
        <begin position="1"/>
        <end position="45"/>
    </location>
</feature>
<keyword evidence="11" id="KW-1185">Reference proteome</keyword>
<evidence type="ECO:0000256" key="7">
    <source>
        <dbReference type="SAM" id="MobiDB-lite"/>
    </source>
</evidence>
<protein>
    <recommendedName>
        <fullName evidence="9">PGG domain-containing protein</fullName>
    </recommendedName>
</protein>
<feature type="domain" description="PGG" evidence="9">
    <location>
        <begin position="97"/>
        <end position="205"/>
    </location>
</feature>
<evidence type="ECO:0000313" key="10">
    <source>
        <dbReference type="EMBL" id="KAG8379993.1"/>
    </source>
</evidence>
<evidence type="ECO:0000256" key="6">
    <source>
        <dbReference type="ARBA" id="ARBA00023136"/>
    </source>
</evidence>
<dbReference type="Proteomes" id="UP000826271">
    <property type="component" value="Unassembled WGS sequence"/>
</dbReference>
<evidence type="ECO:0000259" key="9">
    <source>
        <dbReference type="Pfam" id="PF13962"/>
    </source>
</evidence>
<accession>A0AAV6XC41</accession>
<sequence>MSCGSSELPSPPSAQIDDHQPKSTLDEHEEIEISSPANPPPTNFDLLKRRQTVLKDLCQDSLESIPHALPSDELKRIQSPNNKQMEVKKVEKTNIEVLRNTRDTMALVATLIATFTFSAGINPPGGVHQDGPLIGTSVAARKTAFKVFSVCNNIALFMSLGVVLVMISIIHFKEKPLMKMLNIAHKVLWLAVSFMATAYVAAAVVMMPPPRHGRGLDWTTAFLVSISAGSLGFLFIYLGIMKIKQKNKNNPEITDSFDDEDGFIVMKYAPFIESKNRVGHGNKNNPEIIDSFDDEDGMMVLR</sequence>
<keyword evidence="4 8" id="KW-1133">Transmembrane helix</keyword>
<reference evidence="10" key="1">
    <citation type="submission" date="2019-10" db="EMBL/GenBank/DDBJ databases">
        <authorList>
            <person name="Zhang R."/>
            <person name="Pan Y."/>
            <person name="Wang J."/>
            <person name="Ma R."/>
            <person name="Yu S."/>
        </authorList>
    </citation>
    <scope>NUCLEOTIDE SEQUENCE</scope>
    <source>
        <strain evidence="10">LA-IB0</strain>
        <tissue evidence="10">Leaf</tissue>
    </source>
</reference>
<evidence type="ECO:0000313" key="11">
    <source>
        <dbReference type="Proteomes" id="UP000826271"/>
    </source>
</evidence>
<keyword evidence="5" id="KW-0040">ANK repeat</keyword>
<dbReference type="InterPro" id="IPR026961">
    <property type="entry name" value="PGG_dom"/>
</dbReference>
<evidence type="ECO:0000256" key="5">
    <source>
        <dbReference type="ARBA" id="ARBA00023043"/>
    </source>
</evidence>
<feature type="transmembrane region" description="Helical" evidence="8">
    <location>
        <begin position="143"/>
        <end position="167"/>
    </location>
</feature>
<feature type="transmembrane region" description="Helical" evidence="8">
    <location>
        <begin position="104"/>
        <end position="123"/>
    </location>
</feature>
<evidence type="ECO:0000256" key="4">
    <source>
        <dbReference type="ARBA" id="ARBA00022989"/>
    </source>
</evidence>
<dbReference type="EMBL" id="WHWC01000007">
    <property type="protein sequence ID" value="KAG8379993.1"/>
    <property type="molecule type" value="Genomic_DNA"/>
</dbReference>
<keyword evidence="2 8" id="KW-0812">Transmembrane</keyword>
<dbReference type="GO" id="GO:0005886">
    <property type="term" value="C:plasma membrane"/>
    <property type="evidence" value="ECO:0007669"/>
    <property type="project" value="TreeGrafter"/>
</dbReference>
<feature type="transmembrane region" description="Helical" evidence="8">
    <location>
        <begin position="187"/>
        <end position="206"/>
    </location>
</feature>
<evidence type="ECO:0000256" key="8">
    <source>
        <dbReference type="SAM" id="Phobius"/>
    </source>
</evidence>
<dbReference type="AlphaFoldDB" id="A0AAV6XC41"/>
<feature type="transmembrane region" description="Helical" evidence="8">
    <location>
        <begin position="218"/>
        <end position="240"/>
    </location>
</feature>
<comment type="caution">
    <text evidence="10">The sequence shown here is derived from an EMBL/GenBank/DDBJ whole genome shotgun (WGS) entry which is preliminary data.</text>
</comment>
<dbReference type="PANTHER" id="PTHR24186:SF38">
    <property type="entry name" value="ANKYRIN REPEAT FAMILY PROTEIN"/>
    <property type="match status" value="1"/>
</dbReference>
<dbReference type="Pfam" id="PF13962">
    <property type="entry name" value="PGG"/>
    <property type="match status" value="1"/>
</dbReference>
<proteinExistence type="predicted"/>
<keyword evidence="6 8" id="KW-0472">Membrane</keyword>
<keyword evidence="3" id="KW-0677">Repeat</keyword>
<evidence type="ECO:0000256" key="1">
    <source>
        <dbReference type="ARBA" id="ARBA00004141"/>
    </source>
</evidence>
<dbReference type="PANTHER" id="PTHR24186">
    <property type="entry name" value="PROTEIN PHOSPHATASE 1 REGULATORY SUBUNIT"/>
    <property type="match status" value="1"/>
</dbReference>
<name>A0AAV6XC41_9LAMI</name>
<organism evidence="10 11">
    <name type="scientific">Buddleja alternifolia</name>
    <dbReference type="NCBI Taxonomy" id="168488"/>
    <lineage>
        <taxon>Eukaryota</taxon>
        <taxon>Viridiplantae</taxon>
        <taxon>Streptophyta</taxon>
        <taxon>Embryophyta</taxon>
        <taxon>Tracheophyta</taxon>
        <taxon>Spermatophyta</taxon>
        <taxon>Magnoliopsida</taxon>
        <taxon>eudicotyledons</taxon>
        <taxon>Gunneridae</taxon>
        <taxon>Pentapetalae</taxon>
        <taxon>asterids</taxon>
        <taxon>lamiids</taxon>
        <taxon>Lamiales</taxon>
        <taxon>Scrophulariaceae</taxon>
        <taxon>Buddlejeae</taxon>
        <taxon>Buddleja</taxon>
    </lineage>
</organism>
<evidence type="ECO:0000256" key="2">
    <source>
        <dbReference type="ARBA" id="ARBA00022692"/>
    </source>
</evidence>
<comment type="subcellular location">
    <subcellularLocation>
        <location evidence="1">Membrane</location>
        <topology evidence="1">Multi-pass membrane protein</topology>
    </subcellularLocation>
</comment>
<evidence type="ECO:0000256" key="3">
    <source>
        <dbReference type="ARBA" id="ARBA00022737"/>
    </source>
</evidence>
<gene>
    <name evidence="10" type="ORF">BUALT_Bualt07G0147400</name>
</gene>